<gene>
    <name evidence="1" type="ORF">SAMN05216195_11429</name>
</gene>
<sequence>MVTQGLAILNDYEREVRVEFQVHEEYGPTLGMFDITRTALIVVWHAGFDVSRFAADADTDGGGYLIMTVNVERNVQDQEASAEAAWRRVHDLLANIGWKDGKPHRVTLVDVPGVVGVE</sequence>
<organism evidence="1 2">
    <name type="scientific">Lentzea flaviverrucosa</name>
    <dbReference type="NCBI Taxonomy" id="200379"/>
    <lineage>
        <taxon>Bacteria</taxon>
        <taxon>Bacillati</taxon>
        <taxon>Actinomycetota</taxon>
        <taxon>Actinomycetes</taxon>
        <taxon>Pseudonocardiales</taxon>
        <taxon>Pseudonocardiaceae</taxon>
        <taxon>Lentzea</taxon>
    </lineage>
</organism>
<keyword evidence="2" id="KW-1185">Reference proteome</keyword>
<dbReference type="EMBL" id="FOFT01000014">
    <property type="protein sequence ID" value="SES43018.1"/>
    <property type="molecule type" value="Genomic_DNA"/>
</dbReference>
<dbReference type="RefSeq" id="WP_090070138.1">
    <property type="nucleotide sequence ID" value="NZ_FOFT01000014.1"/>
</dbReference>
<name>A0A1H9X9Y6_9PSEU</name>
<reference evidence="2" key="1">
    <citation type="submission" date="2016-10" db="EMBL/GenBank/DDBJ databases">
        <authorList>
            <person name="Varghese N."/>
            <person name="Submissions S."/>
        </authorList>
    </citation>
    <scope>NUCLEOTIDE SEQUENCE [LARGE SCALE GENOMIC DNA]</scope>
    <source>
        <strain evidence="2">CGMCC 4.578</strain>
    </source>
</reference>
<evidence type="ECO:0000313" key="1">
    <source>
        <dbReference type="EMBL" id="SES43018.1"/>
    </source>
</evidence>
<protein>
    <submittedName>
        <fullName evidence="1">Uncharacterized protein</fullName>
    </submittedName>
</protein>
<proteinExistence type="predicted"/>
<dbReference type="Proteomes" id="UP000199028">
    <property type="component" value="Unassembled WGS sequence"/>
</dbReference>
<accession>A0A1H9X9Y6</accession>
<dbReference type="AlphaFoldDB" id="A0A1H9X9Y6"/>
<evidence type="ECO:0000313" key="2">
    <source>
        <dbReference type="Proteomes" id="UP000199028"/>
    </source>
</evidence>